<evidence type="ECO:0000313" key="2">
    <source>
        <dbReference type="EMBL" id="SDT24721.1"/>
    </source>
</evidence>
<gene>
    <name evidence="2" type="ORF">SAMN04489717_5688</name>
</gene>
<dbReference type="Proteomes" id="UP000198983">
    <property type="component" value="Chromosome I"/>
</dbReference>
<keyword evidence="2" id="KW-0808">Transferase</keyword>
<organism evidence="2 3">
    <name type="scientific">Actinopolymorpha singaporensis</name>
    <dbReference type="NCBI Taxonomy" id="117157"/>
    <lineage>
        <taxon>Bacteria</taxon>
        <taxon>Bacillati</taxon>
        <taxon>Actinomycetota</taxon>
        <taxon>Actinomycetes</taxon>
        <taxon>Propionibacteriales</taxon>
        <taxon>Actinopolymorphaceae</taxon>
        <taxon>Actinopolymorpha</taxon>
    </lineage>
</organism>
<dbReference type="Gene3D" id="3.40.630.30">
    <property type="match status" value="1"/>
</dbReference>
<dbReference type="PANTHER" id="PTHR39173:SF1">
    <property type="entry name" value="ACETYLTRANSFERASE"/>
    <property type="match status" value="1"/>
</dbReference>
<accession>A0A1H1YTG2</accession>
<dbReference type="Pfam" id="PF13302">
    <property type="entry name" value="Acetyltransf_3"/>
    <property type="match status" value="1"/>
</dbReference>
<sequence>MGAMPDLVTPTPTVRVSFLQAMQEFLGEGRGTAEDNSMIGREFREYAAVWSTPDGFAAYVADLRAAAREETPRPNGFVPSTTLWYVDGEDYLGRLAIRHRLTPFLLEVGGHIGYDVRPSARRRGHATAMLAAALPVSRDLGIDPVLVTCDTDNVGSRKVIEANGGVLEDERNGKLRYWVPTSRS</sequence>
<protein>
    <submittedName>
        <fullName evidence="2">Predicted acetyltransferase</fullName>
    </submittedName>
</protein>
<reference evidence="2 3" key="1">
    <citation type="submission" date="2016-10" db="EMBL/GenBank/DDBJ databases">
        <authorList>
            <person name="de Groot N.N."/>
        </authorList>
    </citation>
    <scope>NUCLEOTIDE SEQUENCE [LARGE SCALE GENOMIC DNA]</scope>
    <source>
        <strain evidence="2 3">DSM 22024</strain>
    </source>
</reference>
<dbReference type="SUPFAM" id="SSF55729">
    <property type="entry name" value="Acyl-CoA N-acyltransferases (Nat)"/>
    <property type="match status" value="1"/>
</dbReference>
<name>A0A1H1YTG2_9ACTN</name>
<evidence type="ECO:0000313" key="3">
    <source>
        <dbReference type="Proteomes" id="UP000198983"/>
    </source>
</evidence>
<feature type="domain" description="N-acetyltransferase" evidence="1">
    <location>
        <begin position="41"/>
        <end position="184"/>
    </location>
</feature>
<dbReference type="PROSITE" id="PS51186">
    <property type="entry name" value="GNAT"/>
    <property type="match status" value="1"/>
</dbReference>
<dbReference type="EMBL" id="LT629732">
    <property type="protein sequence ID" value="SDT24721.1"/>
    <property type="molecule type" value="Genomic_DNA"/>
</dbReference>
<evidence type="ECO:0000259" key="1">
    <source>
        <dbReference type="PROSITE" id="PS51186"/>
    </source>
</evidence>
<keyword evidence="3" id="KW-1185">Reference proteome</keyword>
<dbReference type="AlphaFoldDB" id="A0A1H1YTG2"/>
<dbReference type="PANTHER" id="PTHR39173">
    <property type="entry name" value="ACETYLTRANSFERASE"/>
    <property type="match status" value="1"/>
</dbReference>
<dbReference type="InterPro" id="IPR000182">
    <property type="entry name" value="GNAT_dom"/>
</dbReference>
<dbReference type="InterPro" id="IPR016181">
    <property type="entry name" value="Acyl_CoA_acyltransferase"/>
</dbReference>
<proteinExistence type="predicted"/>
<dbReference type="GO" id="GO:0016747">
    <property type="term" value="F:acyltransferase activity, transferring groups other than amino-acyl groups"/>
    <property type="evidence" value="ECO:0007669"/>
    <property type="project" value="InterPro"/>
</dbReference>
<dbReference type="STRING" id="117157.SAMN04489717_5688"/>